<dbReference type="OrthoDB" id="5240432at2759"/>
<evidence type="ECO:0000256" key="3">
    <source>
        <dbReference type="PROSITE-ProRule" id="PRU00221"/>
    </source>
</evidence>
<evidence type="ECO:0000256" key="1">
    <source>
        <dbReference type="ARBA" id="ARBA00022574"/>
    </source>
</evidence>
<dbReference type="SUPFAM" id="SSF50978">
    <property type="entry name" value="WD40 repeat-like"/>
    <property type="match status" value="1"/>
</dbReference>
<dbReference type="InterPro" id="IPR050505">
    <property type="entry name" value="WDR55/POC1"/>
</dbReference>
<dbReference type="InterPro" id="IPR036322">
    <property type="entry name" value="WD40_repeat_dom_sf"/>
</dbReference>
<dbReference type="PANTHER" id="PTHR44019:SF8">
    <property type="entry name" value="POC1 CENTRIOLAR PROTEIN HOMOLOG"/>
    <property type="match status" value="1"/>
</dbReference>
<feature type="repeat" description="WD" evidence="3">
    <location>
        <begin position="25"/>
        <end position="50"/>
    </location>
</feature>
<proteinExistence type="predicted"/>
<evidence type="ECO:0000313" key="5">
    <source>
        <dbReference type="Proteomes" id="UP000800035"/>
    </source>
</evidence>
<dbReference type="Proteomes" id="UP000800035">
    <property type="component" value="Unassembled WGS sequence"/>
</dbReference>
<evidence type="ECO:0000313" key="4">
    <source>
        <dbReference type="EMBL" id="KAF1958121.1"/>
    </source>
</evidence>
<name>A0A6A5TZR3_9PLEO</name>
<dbReference type="SMART" id="SM00320">
    <property type="entry name" value="WD40"/>
    <property type="match status" value="1"/>
</dbReference>
<keyword evidence="1 3" id="KW-0853">WD repeat</keyword>
<keyword evidence="2" id="KW-0677">Repeat</keyword>
<dbReference type="PANTHER" id="PTHR44019">
    <property type="entry name" value="WD REPEAT-CONTAINING PROTEIN 55"/>
    <property type="match status" value="1"/>
</dbReference>
<reference evidence="4" key="1">
    <citation type="journal article" date="2020" name="Stud. Mycol.">
        <title>101 Dothideomycetes genomes: a test case for predicting lifestyles and emergence of pathogens.</title>
        <authorList>
            <person name="Haridas S."/>
            <person name="Albert R."/>
            <person name="Binder M."/>
            <person name="Bloem J."/>
            <person name="Labutti K."/>
            <person name="Salamov A."/>
            <person name="Andreopoulos B."/>
            <person name="Baker S."/>
            <person name="Barry K."/>
            <person name="Bills G."/>
            <person name="Bluhm B."/>
            <person name="Cannon C."/>
            <person name="Castanera R."/>
            <person name="Culley D."/>
            <person name="Daum C."/>
            <person name="Ezra D."/>
            <person name="Gonzalez J."/>
            <person name="Henrissat B."/>
            <person name="Kuo A."/>
            <person name="Liang C."/>
            <person name="Lipzen A."/>
            <person name="Lutzoni F."/>
            <person name="Magnuson J."/>
            <person name="Mondo S."/>
            <person name="Nolan M."/>
            <person name="Ohm R."/>
            <person name="Pangilinan J."/>
            <person name="Park H.-J."/>
            <person name="Ramirez L."/>
            <person name="Alfaro M."/>
            <person name="Sun H."/>
            <person name="Tritt A."/>
            <person name="Yoshinaga Y."/>
            <person name="Zwiers L.-H."/>
            <person name="Turgeon B."/>
            <person name="Goodwin S."/>
            <person name="Spatafora J."/>
            <person name="Crous P."/>
            <person name="Grigoriev I."/>
        </authorList>
    </citation>
    <scope>NUCLEOTIDE SEQUENCE</scope>
    <source>
        <strain evidence="4">CBS 675.92</strain>
    </source>
</reference>
<dbReference type="PROSITE" id="PS50082">
    <property type="entry name" value="WD_REPEATS_2"/>
    <property type="match status" value="1"/>
</dbReference>
<sequence length="119" mass="13237">FAASESGVRPKKIWDASSGVCLQTLEGHSSYVRSVAFSHDSTRLVSGSDNTVYQGLGKSSDRTWINYDSKNILWLPSEYRPSCFIVSKNVIGIGTSHGRVWICNLERNKSNTFYGVRSI</sequence>
<dbReference type="InterPro" id="IPR001680">
    <property type="entry name" value="WD40_rpt"/>
</dbReference>
<dbReference type="InterPro" id="IPR015943">
    <property type="entry name" value="WD40/YVTN_repeat-like_dom_sf"/>
</dbReference>
<gene>
    <name evidence="4" type="ORF">CC80DRAFT_468969</name>
</gene>
<dbReference type="AlphaFoldDB" id="A0A6A5TZR3"/>
<protein>
    <submittedName>
        <fullName evidence="4">Uncharacterized protein</fullName>
    </submittedName>
</protein>
<dbReference type="Pfam" id="PF00400">
    <property type="entry name" value="WD40"/>
    <property type="match status" value="1"/>
</dbReference>
<feature type="non-terminal residue" evidence="4">
    <location>
        <position position="1"/>
    </location>
</feature>
<evidence type="ECO:0000256" key="2">
    <source>
        <dbReference type="ARBA" id="ARBA00022737"/>
    </source>
</evidence>
<dbReference type="EMBL" id="ML976987">
    <property type="protein sequence ID" value="KAF1958121.1"/>
    <property type="molecule type" value="Genomic_DNA"/>
</dbReference>
<organism evidence="4 5">
    <name type="scientific">Byssothecium circinans</name>
    <dbReference type="NCBI Taxonomy" id="147558"/>
    <lineage>
        <taxon>Eukaryota</taxon>
        <taxon>Fungi</taxon>
        <taxon>Dikarya</taxon>
        <taxon>Ascomycota</taxon>
        <taxon>Pezizomycotina</taxon>
        <taxon>Dothideomycetes</taxon>
        <taxon>Pleosporomycetidae</taxon>
        <taxon>Pleosporales</taxon>
        <taxon>Massarineae</taxon>
        <taxon>Massarinaceae</taxon>
        <taxon>Byssothecium</taxon>
    </lineage>
</organism>
<accession>A0A6A5TZR3</accession>
<dbReference type="Gene3D" id="2.130.10.10">
    <property type="entry name" value="YVTN repeat-like/Quinoprotein amine dehydrogenase"/>
    <property type="match status" value="1"/>
</dbReference>
<keyword evidence="5" id="KW-1185">Reference proteome</keyword>